<protein>
    <recommendedName>
        <fullName evidence="3">cyclic pyranopterin monophosphate synthase</fullName>
        <ecNumber evidence="3">4.6.1.17</ecNumber>
    </recommendedName>
</protein>
<keyword evidence="4" id="KW-0501">Molybdenum cofactor biosynthesis</keyword>
<dbReference type="AlphaFoldDB" id="A0A2X2YPF7"/>
<dbReference type="OMA" id="VARNNGW"/>
<comment type="catalytic activity">
    <reaction evidence="1">
        <text>(8S)-3',8-cyclo-7,8-dihydroguanosine 5'-triphosphate = cyclic pyranopterin phosphate + diphosphate</text>
        <dbReference type="Rhea" id="RHEA:49580"/>
        <dbReference type="ChEBI" id="CHEBI:33019"/>
        <dbReference type="ChEBI" id="CHEBI:59648"/>
        <dbReference type="ChEBI" id="CHEBI:131766"/>
        <dbReference type="EC" id="4.6.1.17"/>
    </reaction>
</comment>
<dbReference type="EMBL" id="JABCUI010000003">
    <property type="protein sequence ID" value="NMW87409.1"/>
    <property type="molecule type" value="Genomic_DNA"/>
</dbReference>
<dbReference type="Gene3D" id="3.30.70.640">
    <property type="entry name" value="Molybdopterin cofactor biosynthesis C (MoaC) domain"/>
    <property type="match status" value="1"/>
</dbReference>
<dbReference type="InterPro" id="IPR023045">
    <property type="entry name" value="MoaC"/>
</dbReference>
<dbReference type="GO" id="GO:0006777">
    <property type="term" value="P:Mo-molybdopterin cofactor biosynthetic process"/>
    <property type="evidence" value="ECO:0007669"/>
    <property type="project" value="UniProtKB-KW"/>
</dbReference>
<dbReference type="GO" id="GO:0061799">
    <property type="term" value="F:cyclic pyranopterin monophosphate synthase activity"/>
    <property type="evidence" value="ECO:0007669"/>
    <property type="project" value="UniProtKB-EC"/>
</dbReference>
<dbReference type="InterPro" id="IPR036522">
    <property type="entry name" value="MoaC_sf"/>
</dbReference>
<accession>A0A2X2YPF7</accession>
<name>A0A2X2YPF7_9ACTO</name>
<dbReference type="InterPro" id="IPR047594">
    <property type="entry name" value="MoaC_bact/euk"/>
</dbReference>
<dbReference type="Proteomes" id="UP000250245">
    <property type="component" value="Unassembled WGS sequence"/>
</dbReference>
<dbReference type="NCBIfam" id="TIGR00581">
    <property type="entry name" value="moaC"/>
    <property type="match status" value="1"/>
</dbReference>
<evidence type="ECO:0000256" key="2">
    <source>
        <dbReference type="ARBA" id="ARBA00005046"/>
    </source>
</evidence>
<organism evidence="8 9">
    <name type="scientific">Mobiluncus curtisii</name>
    <dbReference type="NCBI Taxonomy" id="2051"/>
    <lineage>
        <taxon>Bacteria</taxon>
        <taxon>Bacillati</taxon>
        <taxon>Actinomycetota</taxon>
        <taxon>Actinomycetes</taxon>
        <taxon>Actinomycetales</taxon>
        <taxon>Actinomycetaceae</taxon>
        <taxon>Mobiluncus</taxon>
    </lineage>
</organism>
<dbReference type="UniPathway" id="UPA00344"/>
<keyword evidence="5 7" id="KW-0456">Lyase</keyword>
<dbReference type="Pfam" id="PF01967">
    <property type="entry name" value="MoaC"/>
    <property type="match status" value="1"/>
</dbReference>
<evidence type="ECO:0000313" key="8">
    <source>
        <dbReference type="EMBL" id="SQB64771.1"/>
    </source>
</evidence>
<gene>
    <name evidence="8" type="primary">moaC</name>
    <name evidence="7" type="ORF">HHJ67_06530</name>
    <name evidence="8" type="ORF">NCTC11820_01125</name>
</gene>
<evidence type="ECO:0000256" key="5">
    <source>
        <dbReference type="ARBA" id="ARBA00023239"/>
    </source>
</evidence>
<evidence type="ECO:0000313" key="7">
    <source>
        <dbReference type="EMBL" id="NMW87409.1"/>
    </source>
</evidence>
<evidence type="ECO:0000256" key="3">
    <source>
        <dbReference type="ARBA" id="ARBA00012575"/>
    </source>
</evidence>
<dbReference type="RefSeq" id="WP_004007021.1">
    <property type="nucleotide sequence ID" value="NZ_CAMYEK010000015.1"/>
</dbReference>
<reference evidence="8 9" key="1">
    <citation type="submission" date="2018-06" db="EMBL/GenBank/DDBJ databases">
        <authorList>
            <consortium name="Pathogen Informatics"/>
            <person name="Doyle S."/>
        </authorList>
    </citation>
    <scope>NUCLEOTIDE SEQUENCE [LARGE SCALE GENOMIC DNA]</scope>
    <source>
        <strain evidence="8 9">NCTC11820</strain>
    </source>
</reference>
<reference evidence="7 10" key="2">
    <citation type="submission" date="2020-04" db="EMBL/GenBank/DDBJ databases">
        <title>Antimicrobial susceptibility and clonality of vaginal-derived multi-drug resistant Mobiluncus isolates in China.</title>
        <authorList>
            <person name="Zhang X."/>
        </authorList>
    </citation>
    <scope>NUCLEOTIDE SEQUENCE [LARGE SCALE GENOMIC DNA]</scope>
    <source>
        <strain evidence="7 10">19</strain>
    </source>
</reference>
<comment type="pathway">
    <text evidence="2">Cofactor biosynthesis; molybdopterin biosynthesis.</text>
</comment>
<dbReference type="Proteomes" id="UP000553981">
    <property type="component" value="Unassembled WGS sequence"/>
</dbReference>
<evidence type="ECO:0000313" key="10">
    <source>
        <dbReference type="Proteomes" id="UP000553981"/>
    </source>
</evidence>
<dbReference type="EMBL" id="UASJ01000001">
    <property type="protein sequence ID" value="SQB64771.1"/>
    <property type="molecule type" value="Genomic_DNA"/>
</dbReference>
<sequence length="160" mass="17272">MENTLPMNHLNEHGEARMVDVSAKNETLREARAQAIVSVSPQVAAALRDNRVPKGDALAVARIAGIQAVKRTPELLPLAHPLGITYVALDITSEGNEVILRSTVKCVERTGVEMEALTAVTVGALALVDMLKGVDRQITLREAFVTYKSGGRSGTWERES</sequence>
<dbReference type="InterPro" id="IPR050105">
    <property type="entry name" value="MoCo_biosynth_MoaA/MoaC"/>
</dbReference>
<dbReference type="InterPro" id="IPR002820">
    <property type="entry name" value="Mopterin_CF_biosynth-C_dom"/>
</dbReference>
<evidence type="ECO:0000259" key="6">
    <source>
        <dbReference type="Pfam" id="PF01967"/>
    </source>
</evidence>
<dbReference type="PANTHER" id="PTHR22960:SF29">
    <property type="entry name" value="CYCLIC PYRANOPTERIN MONOPHOSPHATE SYNTHASE"/>
    <property type="match status" value="1"/>
</dbReference>
<dbReference type="NCBIfam" id="NF006870">
    <property type="entry name" value="PRK09364.1"/>
    <property type="match status" value="1"/>
</dbReference>
<evidence type="ECO:0000313" key="9">
    <source>
        <dbReference type="Proteomes" id="UP000250245"/>
    </source>
</evidence>
<dbReference type="SUPFAM" id="SSF55040">
    <property type="entry name" value="Molybdenum cofactor biosynthesis protein C, MoaC"/>
    <property type="match status" value="1"/>
</dbReference>
<proteinExistence type="predicted"/>
<dbReference type="PANTHER" id="PTHR22960">
    <property type="entry name" value="MOLYBDOPTERIN COFACTOR SYNTHESIS PROTEIN A"/>
    <property type="match status" value="1"/>
</dbReference>
<evidence type="ECO:0000256" key="4">
    <source>
        <dbReference type="ARBA" id="ARBA00023150"/>
    </source>
</evidence>
<dbReference type="CDD" id="cd01420">
    <property type="entry name" value="MoaC_PE"/>
    <property type="match status" value="1"/>
</dbReference>
<feature type="domain" description="Molybdopterin cofactor biosynthesis C (MoaC)" evidence="6">
    <location>
        <begin position="18"/>
        <end position="151"/>
    </location>
</feature>
<dbReference type="EC" id="4.6.1.17" evidence="3"/>
<evidence type="ECO:0000256" key="1">
    <source>
        <dbReference type="ARBA" id="ARBA00001637"/>
    </source>
</evidence>
<dbReference type="GeneID" id="55565580"/>